<dbReference type="RefSeq" id="XP_001319035.1">
    <property type="nucleotide sequence ID" value="XM_001319000.1"/>
</dbReference>
<evidence type="ECO:0000256" key="4">
    <source>
        <dbReference type="ARBA" id="ARBA00022448"/>
    </source>
</evidence>
<feature type="transmembrane region" description="Helical" evidence="13">
    <location>
        <begin position="21"/>
        <end position="40"/>
    </location>
</feature>
<evidence type="ECO:0000313" key="14">
    <source>
        <dbReference type="EMBL" id="EAY06812.1"/>
    </source>
</evidence>
<evidence type="ECO:0000256" key="7">
    <source>
        <dbReference type="ARBA" id="ARBA00022927"/>
    </source>
</evidence>
<keyword evidence="10" id="KW-0906">Nuclear pore complex</keyword>
<dbReference type="PANTHER" id="PTHR13269">
    <property type="entry name" value="NUCLEOPORIN NDC1"/>
    <property type="match status" value="1"/>
</dbReference>
<dbReference type="PANTHER" id="PTHR13269:SF6">
    <property type="entry name" value="NUCLEOPORIN NDC1"/>
    <property type="match status" value="1"/>
</dbReference>
<evidence type="ECO:0000256" key="3">
    <source>
        <dbReference type="ARBA" id="ARBA00005760"/>
    </source>
</evidence>
<evidence type="ECO:0000256" key="10">
    <source>
        <dbReference type="ARBA" id="ARBA00023132"/>
    </source>
</evidence>
<dbReference type="EMBL" id="DS113414">
    <property type="protein sequence ID" value="EAY06812.1"/>
    <property type="molecule type" value="Genomic_DNA"/>
</dbReference>
<organism evidence="14 15">
    <name type="scientific">Trichomonas vaginalis (strain ATCC PRA-98 / G3)</name>
    <dbReference type="NCBI Taxonomy" id="412133"/>
    <lineage>
        <taxon>Eukaryota</taxon>
        <taxon>Metamonada</taxon>
        <taxon>Parabasalia</taxon>
        <taxon>Trichomonadida</taxon>
        <taxon>Trichomonadidae</taxon>
        <taxon>Trichomonas</taxon>
    </lineage>
</organism>
<proteinExistence type="inferred from homology"/>
<evidence type="ECO:0000313" key="15">
    <source>
        <dbReference type="Proteomes" id="UP000001542"/>
    </source>
</evidence>
<evidence type="ECO:0000256" key="2">
    <source>
        <dbReference type="ARBA" id="ARBA00004567"/>
    </source>
</evidence>
<keyword evidence="9" id="KW-0811">Translocation</keyword>
<keyword evidence="6" id="KW-0509">mRNA transport</keyword>
<dbReference type="VEuPathDB" id="TrichDB:TVAGG3_0412040"/>
<evidence type="ECO:0000256" key="1">
    <source>
        <dbReference type="ARBA" id="ARBA00004232"/>
    </source>
</evidence>
<evidence type="ECO:0000256" key="13">
    <source>
        <dbReference type="SAM" id="Phobius"/>
    </source>
</evidence>
<dbReference type="VEuPathDB" id="TrichDB:TVAG_313870"/>
<evidence type="ECO:0000256" key="5">
    <source>
        <dbReference type="ARBA" id="ARBA00022692"/>
    </source>
</evidence>
<feature type="transmembrane region" description="Helical" evidence="13">
    <location>
        <begin position="151"/>
        <end position="183"/>
    </location>
</feature>
<feature type="transmembrane region" description="Helical" evidence="13">
    <location>
        <begin position="82"/>
        <end position="104"/>
    </location>
</feature>
<keyword evidence="4" id="KW-0813">Transport</keyword>
<keyword evidence="15" id="KW-1185">Reference proteome</keyword>
<dbReference type="GO" id="GO:0031965">
    <property type="term" value="C:nuclear membrane"/>
    <property type="evidence" value="ECO:0007669"/>
    <property type="project" value="UniProtKB-SubCell"/>
</dbReference>
<comment type="similarity">
    <text evidence="3">Belongs to the NDC1 family.</text>
</comment>
<keyword evidence="12" id="KW-0539">Nucleus</keyword>
<reference evidence="14" key="1">
    <citation type="submission" date="2006-10" db="EMBL/GenBank/DDBJ databases">
        <authorList>
            <person name="Amadeo P."/>
            <person name="Zhao Q."/>
            <person name="Wortman J."/>
            <person name="Fraser-Liggett C."/>
            <person name="Carlton J."/>
        </authorList>
    </citation>
    <scope>NUCLEOTIDE SEQUENCE</scope>
    <source>
        <strain evidence="14">G3</strain>
    </source>
</reference>
<keyword evidence="5 13" id="KW-0812">Transmembrane</keyword>
<dbReference type="InterPro" id="IPR019049">
    <property type="entry name" value="Nucleoporin_prot_Ndc1/Nup"/>
</dbReference>
<feature type="transmembrane region" description="Helical" evidence="13">
    <location>
        <begin position="110"/>
        <end position="130"/>
    </location>
</feature>
<evidence type="ECO:0000256" key="9">
    <source>
        <dbReference type="ARBA" id="ARBA00023010"/>
    </source>
</evidence>
<dbReference type="InParanoid" id="A2EKI5"/>
<dbReference type="GO" id="GO:0051028">
    <property type="term" value="P:mRNA transport"/>
    <property type="evidence" value="ECO:0007669"/>
    <property type="project" value="UniProtKB-KW"/>
</dbReference>
<keyword evidence="8 13" id="KW-1133">Transmembrane helix</keyword>
<dbReference type="GO" id="GO:0005643">
    <property type="term" value="C:nuclear pore"/>
    <property type="evidence" value="ECO:0007669"/>
    <property type="project" value="UniProtKB-SubCell"/>
</dbReference>
<dbReference type="KEGG" id="tva:4764699"/>
<sequence length="492" mass="57188">MDSLRFISSVWKWKYAASITWSLILYILLWIFLGFVKLIFRVKSKWYFAAIAMFTLPLQIMLYFKCLTIVPQTHTVLTIREFLSRCSWFFANILWTSFFLLQFTKMRTSITFSFLISFFISNISSFSVYIQSFVLQKPYRKDRLTILRDTYIFPLVPVLVLSIISFALLPISGAIAAIALFIFTDIVLRIVEIIAGELVSFGSTNSNRLADGLGQKGLVKYWAYSDFLLASMDQCDQRRESIFHSSGELFTSILSAIKTDFDKYSDQIYNLFDDVDPSYHSYTRINDGTLSVSENRKMIKSVQANLDQEAKDRERFGPQQSYQNRIQENSPFNRLLKALKIYETHRKIRTTYNMYKRRVRRMTRQNAAIQNSYIIIEAARALQALIDVAPKEDEFGIIQSKIELIIKELTAVILVVPKGGYIDWSIPTFEHVVRRYSDQPIAKSATELTELVRENVEYLLDSFVMKYGKTLDFSQFPSDIKDEIKAIMAKYN</sequence>
<accession>A2EKI5</accession>
<evidence type="ECO:0000256" key="12">
    <source>
        <dbReference type="ARBA" id="ARBA00023242"/>
    </source>
</evidence>
<evidence type="ECO:0000256" key="6">
    <source>
        <dbReference type="ARBA" id="ARBA00022816"/>
    </source>
</evidence>
<comment type="subcellular location">
    <subcellularLocation>
        <location evidence="1">Nucleus membrane</location>
        <topology evidence="1">Multi-pass membrane protein</topology>
    </subcellularLocation>
    <subcellularLocation>
        <location evidence="2">Nucleus</location>
        <location evidence="2">Nuclear pore complex</location>
    </subcellularLocation>
</comment>
<dbReference type="Proteomes" id="UP000001542">
    <property type="component" value="Unassembled WGS sequence"/>
</dbReference>
<name>A2EKI5_TRIV3</name>
<reference evidence="14" key="2">
    <citation type="journal article" date="2007" name="Science">
        <title>Draft genome sequence of the sexually transmitted pathogen Trichomonas vaginalis.</title>
        <authorList>
            <person name="Carlton J.M."/>
            <person name="Hirt R.P."/>
            <person name="Silva J.C."/>
            <person name="Delcher A.L."/>
            <person name="Schatz M."/>
            <person name="Zhao Q."/>
            <person name="Wortman J.R."/>
            <person name="Bidwell S.L."/>
            <person name="Alsmark U.C.M."/>
            <person name="Besteiro S."/>
            <person name="Sicheritz-Ponten T."/>
            <person name="Noel C.J."/>
            <person name="Dacks J.B."/>
            <person name="Foster P.G."/>
            <person name="Simillion C."/>
            <person name="Van de Peer Y."/>
            <person name="Miranda-Saavedra D."/>
            <person name="Barton G.J."/>
            <person name="Westrop G.D."/>
            <person name="Mueller S."/>
            <person name="Dessi D."/>
            <person name="Fiori P.L."/>
            <person name="Ren Q."/>
            <person name="Paulsen I."/>
            <person name="Zhang H."/>
            <person name="Bastida-Corcuera F.D."/>
            <person name="Simoes-Barbosa A."/>
            <person name="Brown M.T."/>
            <person name="Hayes R.D."/>
            <person name="Mukherjee M."/>
            <person name="Okumura C.Y."/>
            <person name="Schneider R."/>
            <person name="Smith A.J."/>
            <person name="Vanacova S."/>
            <person name="Villalvazo M."/>
            <person name="Haas B.J."/>
            <person name="Pertea M."/>
            <person name="Feldblyum T.V."/>
            <person name="Utterback T.R."/>
            <person name="Shu C.L."/>
            <person name="Osoegawa K."/>
            <person name="de Jong P.J."/>
            <person name="Hrdy I."/>
            <person name="Horvathova L."/>
            <person name="Zubacova Z."/>
            <person name="Dolezal P."/>
            <person name="Malik S.B."/>
            <person name="Logsdon J.M. Jr."/>
            <person name="Henze K."/>
            <person name="Gupta A."/>
            <person name="Wang C.C."/>
            <person name="Dunne R.L."/>
            <person name="Upcroft J.A."/>
            <person name="Upcroft P."/>
            <person name="White O."/>
            <person name="Salzberg S.L."/>
            <person name="Tang P."/>
            <person name="Chiu C.-H."/>
            <person name="Lee Y.-S."/>
            <person name="Embley T.M."/>
            <person name="Coombs G.H."/>
            <person name="Mottram J.C."/>
            <person name="Tachezy J."/>
            <person name="Fraser-Liggett C.M."/>
            <person name="Johnson P.J."/>
        </authorList>
    </citation>
    <scope>NUCLEOTIDE SEQUENCE [LARGE SCALE GENOMIC DNA]</scope>
    <source>
        <strain evidence="14">G3</strain>
    </source>
</reference>
<gene>
    <name evidence="14" type="ORF">TVAG_313870</name>
</gene>
<keyword evidence="7" id="KW-0653">Protein transport</keyword>
<dbReference type="AlphaFoldDB" id="A2EKI5"/>
<dbReference type="GO" id="GO:0015031">
    <property type="term" value="P:protein transport"/>
    <property type="evidence" value="ECO:0007669"/>
    <property type="project" value="UniProtKB-KW"/>
</dbReference>
<evidence type="ECO:0000256" key="8">
    <source>
        <dbReference type="ARBA" id="ARBA00022989"/>
    </source>
</evidence>
<keyword evidence="11 13" id="KW-0472">Membrane</keyword>
<evidence type="ECO:0000256" key="11">
    <source>
        <dbReference type="ARBA" id="ARBA00023136"/>
    </source>
</evidence>
<protein>
    <submittedName>
        <fullName evidence="14">Uncharacterized protein</fullName>
    </submittedName>
</protein>
<feature type="transmembrane region" description="Helical" evidence="13">
    <location>
        <begin position="46"/>
        <end position="70"/>
    </location>
</feature>